<feature type="domain" description="Polysaccharide chain length determinant N-terminal" evidence="8">
    <location>
        <begin position="11"/>
        <end position="99"/>
    </location>
</feature>
<evidence type="ECO:0008006" key="12">
    <source>
        <dbReference type="Google" id="ProtNLM"/>
    </source>
</evidence>
<dbReference type="InterPro" id="IPR032807">
    <property type="entry name" value="GNVR"/>
</dbReference>
<dbReference type="GO" id="GO:0005886">
    <property type="term" value="C:plasma membrane"/>
    <property type="evidence" value="ECO:0007669"/>
    <property type="project" value="UniProtKB-SubCell"/>
</dbReference>
<dbReference type="GO" id="GO:0004713">
    <property type="term" value="F:protein tyrosine kinase activity"/>
    <property type="evidence" value="ECO:0007669"/>
    <property type="project" value="TreeGrafter"/>
</dbReference>
<dbReference type="EMBL" id="JACRSQ010000005">
    <property type="protein sequence ID" value="MBC8542905.1"/>
    <property type="molecule type" value="Genomic_DNA"/>
</dbReference>
<comment type="subcellular location">
    <subcellularLocation>
        <location evidence="1">Cell membrane</location>
        <topology evidence="1">Multi-pass membrane protein</topology>
    </subcellularLocation>
</comment>
<dbReference type="InterPro" id="IPR050445">
    <property type="entry name" value="Bact_polysacc_biosynth/exp"/>
</dbReference>
<dbReference type="Proteomes" id="UP000657006">
    <property type="component" value="Unassembled WGS sequence"/>
</dbReference>
<evidence type="ECO:0000256" key="5">
    <source>
        <dbReference type="ARBA" id="ARBA00022989"/>
    </source>
</evidence>
<keyword evidence="4 7" id="KW-0812">Transmembrane</keyword>
<evidence type="ECO:0000256" key="4">
    <source>
        <dbReference type="ARBA" id="ARBA00022692"/>
    </source>
</evidence>
<name>A0A926DPP9_9FIRM</name>
<dbReference type="PANTHER" id="PTHR32309:SF13">
    <property type="entry name" value="FERRIC ENTEROBACTIN TRANSPORT PROTEIN FEPE"/>
    <property type="match status" value="1"/>
</dbReference>
<protein>
    <recommendedName>
        <fullName evidence="12">Polysaccharide chain length determinant N-terminal domain-containing protein</fullName>
    </recommendedName>
</protein>
<dbReference type="InterPro" id="IPR003856">
    <property type="entry name" value="LPS_length_determ_N"/>
</dbReference>
<evidence type="ECO:0000256" key="7">
    <source>
        <dbReference type="SAM" id="Phobius"/>
    </source>
</evidence>
<keyword evidence="6 7" id="KW-0472">Membrane</keyword>
<comment type="similarity">
    <text evidence="2">Belongs to the CpsC/CapA family.</text>
</comment>
<organism evidence="10 11">
    <name type="scientific">Bianquea renquensis</name>
    <dbReference type="NCBI Taxonomy" id="2763661"/>
    <lineage>
        <taxon>Bacteria</taxon>
        <taxon>Bacillati</taxon>
        <taxon>Bacillota</taxon>
        <taxon>Clostridia</taxon>
        <taxon>Eubacteriales</taxon>
        <taxon>Bianqueaceae</taxon>
        <taxon>Bianquea</taxon>
    </lineage>
</organism>
<evidence type="ECO:0000256" key="2">
    <source>
        <dbReference type="ARBA" id="ARBA00006683"/>
    </source>
</evidence>
<feature type="transmembrane region" description="Helical" evidence="7">
    <location>
        <begin position="20"/>
        <end position="42"/>
    </location>
</feature>
<evidence type="ECO:0000256" key="3">
    <source>
        <dbReference type="ARBA" id="ARBA00022475"/>
    </source>
</evidence>
<keyword evidence="3" id="KW-1003">Cell membrane</keyword>
<proteinExistence type="inferred from homology"/>
<evidence type="ECO:0000313" key="10">
    <source>
        <dbReference type="EMBL" id="MBC8542905.1"/>
    </source>
</evidence>
<accession>A0A926DPP9</accession>
<keyword evidence="11" id="KW-1185">Reference proteome</keyword>
<evidence type="ECO:0000259" key="8">
    <source>
        <dbReference type="Pfam" id="PF02706"/>
    </source>
</evidence>
<gene>
    <name evidence="10" type="ORF">H8730_05035</name>
</gene>
<dbReference type="RefSeq" id="WP_249289513.1">
    <property type="nucleotide sequence ID" value="NZ_JACRSQ010000005.1"/>
</dbReference>
<evidence type="ECO:0000256" key="1">
    <source>
        <dbReference type="ARBA" id="ARBA00004651"/>
    </source>
</evidence>
<dbReference type="AlphaFoldDB" id="A0A926DPP9"/>
<dbReference type="Pfam" id="PF13807">
    <property type="entry name" value="GNVR"/>
    <property type="match status" value="1"/>
</dbReference>
<reference evidence="10" key="1">
    <citation type="submission" date="2020-08" db="EMBL/GenBank/DDBJ databases">
        <title>Genome public.</title>
        <authorList>
            <person name="Liu C."/>
            <person name="Sun Q."/>
        </authorList>
    </citation>
    <scope>NUCLEOTIDE SEQUENCE</scope>
    <source>
        <strain evidence="10">NSJ-32</strain>
    </source>
</reference>
<comment type="caution">
    <text evidence="10">The sequence shown here is derived from an EMBL/GenBank/DDBJ whole genome shotgun (WGS) entry which is preliminary data.</text>
</comment>
<feature type="domain" description="Tyrosine-protein kinase G-rich" evidence="9">
    <location>
        <begin position="149"/>
        <end position="200"/>
    </location>
</feature>
<evidence type="ECO:0000259" key="9">
    <source>
        <dbReference type="Pfam" id="PF13807"/>
    </source>
</evidence>
<keyword evidence="5 7" id="KW-1133">Transmembrane helix</keyword>
<dbReference type="Pfam" id="PF02706">
    <property type="entry name" value="Wzz"/>
    <property type="match status" value="1"/>
</dbReference>
<evidence type="ECO:0000313" key="11">
    <source>
        <dbReference type="Proteomes" id="UP000657006"/>
    </source>
</evidence>
<sequence length="249" mass="26800">MQMKDMTDETEISLQEIAGILLHCLWLIAGATIMGALIAFLLTKAFITPQYAASASLYVYNTDNRESITQSDITTSQKLVETYIVIMQSDAVLNQVAEESALGYSAKEIKEMFSASAINNTEVFQIVIKNPNPEHAQLLANTFLKVAPSEIIRVVKAGSVETVDEAALPTSPVSPNTVRNTLIGGLLGLLLSAAIVVLKEFLDTTIKTAEDIKKLTSIPIIGVIPTINAVNGKKITNGRSTNGTKSFKS</sequence>
<dbReference type="PANTHER" id="PTHR32309">
    <property type="entry name" value="TYROSINE-PROTEIN KINASE"/>
    <property type="match status" value="1"/>
</dbReference>
<evidence type="ECO:0000256" key="6">
    <source>
        <dbReference type="ARBA" id="ARBA00023136"/>
    </source>
</evidence>